<dbReference type="GO" id="GO:0005680">
    <property type="term" value="C:anaphase-promoting complex"/>
    <property type="evidence" value="ECO:0007669"/>
    <property type="project" value="InterPro"/>
</dbReference>
<reference evidence="3" key="1">
    <citation type="journal article" date="2020" name="Stud. Mycol.">
        <title>101 Dothideomycetes genomes: A test case for predicting lifestyles and emergence of pathogens.</title>
        <authorList>
            <person name="Haridas S."/>
            <person name="Albert R."/>
            <person name="Binder M."/>
            <person name="Bloem J."/>
            <person name="LaButti K."/>
            <person name="Salamov A."/>
            <person name="Andreopoulos B."/>
            <person name="Baker S."/>
            <person name="Barry K."/>
            <person name="Bills G."/>
            <person name="Bluhm B."/>
            <person name="Cannon C."/>
            <person name="Castanera R."/>
            <person name="Culley D."/>
            <person name="Daum C."/>
            <person name="Ezra D."/>
            <person name="Gonzalez J."/>
            <person name="Henrissat B."/>
            <person name="Kuo A."/>
            <person name="Liang C."/>
            <person name="Lipzen A."/>
            <person name="Lutzoni F."/>
            <person name="Magnuson J."/>
            <person name="Mondo S."/>
            <person name="Nolan M."/>
            <person name="Ohm R."/>
            <person name="Pangilinan J."/>
            <person name="Park H.-J."/>
            <person name="Ramirez L."/>
            <person name="Alfaro M."/>
            <person name="Sun H."/>
            <person name="Tritt A."/>
            <person name="Yoshinaga Y."/>
            <person name="Zwiers L.-H."/>
            <person name="Turgeon B."/>
            <person name="Goodwin S."/>
            <person name="Spatafora J."/>
            <person name="Crous P."/>
            <person name="Grigoriev I."/>
        </authorList>
    </citation>
    <scope>NUCLEOTIDE SEQUENCE [LARGE SCALE GENOMIC DNA]</scope>
    <source>
        <strain evidence="3">CBS 304.66</strain>
    </source>
</reference>
<comment type="caution">
    <text evidence="2">The sequence shown here is derived from an EMBL/GenBank/DDBJ whole genome shotgun (WGS) entry which is preliminary data.</text>
</comment>
<dbReference type="Proteomes" id="UP000800093">
    <property type="component" value="Unassembled WGS sequence"/>
</dbReference>
<dbReference type="OrthoDB" id="5320532at2759"/>
<feature type="region of interest" description="Disordered" evidence="1">
    <location>
        <begin position="208"/>
        <end position="314"/>
    </location>
</feature>
<feature type="region of interest" description="Disordered" evidence="1">
    <location>
        <begin position="126"/>
        <end position="188"/>
    </location>
</feature>
<dbReference type="GO" id="GO:0031145">
    <property type="term" value="P:anaphase-promoting complex-dependent catabolic process"/>
    <property type="evidence" value="ECO:0007669"/>
    <property type="project" value="InterPro"/>
</dbReference>
<dbReference type="EMBL" id="ML986653">
    <property type="protein sequence ID" value="KAF2261635.1"/>
    <property type="molecule type" value="Genomic_DNA"/>
</dbReference>
<name>A0A9P4K4Z8_9PLEO</name>
<accession>A0A9P4K4Z8</accession>
<feature type="compositionally biased region" description="Acidic residues" evidence="1">
    <location>
        <begin position="134"/>
        <end position="172"/>
    </location>
</feature>
<gene>
    <name evidence="2" type="ORF">CC78DRAFT_570353</name>
</gene>
<feature type="compositionally biased region" description="Basic and acidic residues" evidence="1">
    <location>
        <begin position="26"/>
        <end position="35"/>
    </location>
</feature>
<evidence type="ECO:0008006" key="4">
    <source>
        <dbReference type="Google" id="ProtNLM"/>
    </source>
</evidence>
<feature type="region of interest" description="Disordered" evidence="1">
    <location>
        <begin position="1"/>
        <end position="57"/>
    </location>
</feature>
<evidence type="ECO:0000256" key="1">
    <source>
        <dbReference type="SAM" id="MobiDB-lite"/>
    </source>
</evidence>
<evidence type="ECO:0000313" key="2">
    <source>
        <dbReference type="EMBL" id="KAF2261635.1"/>
    </source>
</evidence>
<organism evidence="2 3">
    <name type="scientific">Lojkania enalia</name>
    <dbReference type="NCBI Taxonomy" id="147567"/>
    <lineage>
        <taxon>Eukaryota</taxon>
        <taxon>Fungi</taxon>
        <taxon>Dikarya</taxon>
        <taxon>Ascomycota</taxon>
        <taxon>Pezizomycotina</taxon>
        <taxon>Dothideomycetes</taxon>
        <taxon>Pleosporomycetidae</taxon>
        <taxon>Pleosporales</taxon>
        <taxon>Pleosporales incertae sedis</taxon>
        <taxon>Lojkania</taxon>
    </lineage>
</organism>
<evidence type="ECO:0000313" key="3">
    <source>
        <dbReference type="Proteomes" id="UP000800093"/>
    </source>
</evidence>
<proteinExistence type="predicted"/>
<sequence>MYTLPLIPPRADASLWPSHRLPNTNTDRDDKEERSPTSSHPHRRPKSRDKENKSQNQTLLEALAADENLLYNRKQNVRRFGAGWIRPPGVAKTYQAMMDEAAERDEQEAMARREQVMLDLAAAQTQTANQEAAAQDDGEIMEGERDLDDEVPEAEANDSDVSPDEDDSELVEGDTGVSGQPGDLTFNEDSFLEGSMVAGEVEHMLEMEEAEMVGVLQDERDLDDDIPEAGSYEHTETDLSDISSDDGGAGASSARRRSRLRSSGVRSGRGHRSSIGFEGSSSIIDGSSFLRSSPAAARGSLRSRFMNARGDRGN</sequence>
<keyword evidence="3" id="KW-1185">Reference proteome</keyword>
<dbReference type="Pfam" id="PF05841">
    <property type="entry name" value="Apc15p"/>
    <property type="match status" value="1"/>
</dbReference>
<dbReference type="InterPro" id="IPR008402">
    <property type="entry name" value="APC_su15/mnd2"/>
</dbReference>
<dbReference type="AlphaFoldDB" id="A0A9P4K4Z8"/>
<feature type="compositionally biased region" description="Low complexity" evidence="1">
    <location>
        <begin position="273"/>
        <end position="293"/>
    </location>
</feature>
<protein>
    <recommendedName>
        <fullName evidence="4">Apc15p protein-domain-containing protein</fullName>
    </recommendedName>
</protein>